<dbReference type="OrthoDB" id="3437257at2759"/>
<comment type="caution">
    <text evidence="3">The sequence shown here is derived from an EMBL/GenBank/DDBJ whole genome shotgun (WGS) entry which is preliminary data.</text>
</comment>
<gene>
    <name evidence="3" type="ORF">G7Y89_g12887</name>
</gene>
<feature type="domain" description="2EXR" evidence="2">
    <location>
        <begin position="22"/>
        <end position="171"/>
    </location>
</feature>
<dbReference type="Pfam" id="PF20150">
    <property type="entry name" value="2EXR"/>
    <property type="match status" value="1"/>
</dbReference>
<evidence type="ECO:0000259" key="2">
    <source>
        <dbReference type="Pfam" id="PF20150"/>
    </source>
</evidence>
<dbReference type="EMBL" id="JAAMPI010001419">
    <property type="protein sequence ID" value="KAF4625285.1"/>
    <property type="molecule type" value="Genomic_DNA"/>
</dbReference>
<organism evidence="3 4">
    <name type="scientific">Cudoniella acicularis</name>
    <dbReference type="NCBI Taxonomy" id="354080"/>
    <lineage>
        <taxon>Eukaryota</taxon>
        <taxon>Fungi</taxon>
        <taxon>Dikarya</taxon>
        <taxon>Ascomycota</taxon>
        <taxon>Pezizomycotina</taxon>
        <taxon>Leotiomycetes</taxon>
        <taxon>Helotiales</taxon>
        <taxon>Tricladiaceae</taxon>
        <taxon>Cudoniella</taxon>
    </lineage>
</organism>
<keyword evidence="4" id="KW-1185">Reference proteome</keyword>
<accession>A0A8H4RAL2</accession>
<evidence type="ECO:0000256" key="1">
    <source>
        <dbReference type="SAM" id="MobiDB-lite"/>
    </source>
</evidence>
<evidence type="ECO:0000313" key="4">
    <source>
        <dbReference type="Proteomes" id="UP000566819"/>
    </source>
</evidence>
<reference evidence="3 4" key="1">
    <citation type="submission" date="2020-03" db="EMBL/GenBank/DDBJ databases">
        <title>Draft Genome Sequence of Cudoniella acicularis.</title>
        <authorList>
            <person name="Buettner E."/>
            <person name="Kellner H."/>
        </authorList>
    </citation>
    <scope>NUCLEOTIDE SEQUENCE [LARGE SCALE GENOMIC DNA]</scope>
    <source>
        <strain evidence="3 4">DSM 108380</strain>
    </source>
</reference>
<dbReference type="AlphaFoldDB" id="A0A8H4RAL2"/>
<feature type="region of interest" description="Disordered" evidence="1">
    <location>
        <begin position="346"/>
        <end position="365"/>
    </location>
</feature>
<name>A0A8H4RAL2_9HELO</name>
<sequence length="365" mass="43050">MVSTRSRAYPPRPPKEKTFSSFKLFPKLPLEIQLMIWEAAASVPRIVYLNEYELPECRHAFRRVRSDREVPDFCEDPLNDQFCRRKGIQLCTIEDAPNDWELDDEIFDARWQDNDLPDIWPPVGLKTDSPVPSLFYVCRDSHRVASRLYPRLFPTFGSLSNIHFNSTVDTLHINADTFLDYGDPQSSVGAIGLVCQEDRAKVQNLSLDSELVEYLDEESYLPWLCEAPTQRGKKPRSEFLERVFLNPVDLDRRFYMFEHPKYHERHDPYEEVPTLDYFLRMKDTEFEAVRLEETKAMEEPWPRPILEHKVVTSETDKRRLESLQKEYESVPGCRCYEKEDPFRHPFEEFSDSDSDSDSVSVDIEW</sequence>
<proteinExistence type="predicted"/>
<dbReference type="Proteomes" id="UP000566819">
    <property type="component" value="Unassembled WGS sequence"/>
</dbReference>
<dbReference type="PANTHER" id="PTHR35910">
    <property type="entry name" value="2EXR DOMAIN-CONTAINING PROTEIN"/>
    <property type="match status" value="1"/>
</dbReference>
<dbReference type="InterPro" id="IPR045518">
    <property type="entry name" value="2EXR"/>
</dbReference>
<protein>
    <recommendedName>
        <fullName evidence="2">2EXR domain-containing protein</fullName>
    </recommendedName>
</protein>
<evidence type="ECO:0000313" key="3">
    <source>
        <dbReference type="EMBL" id="KAF4625285.1"/>
    </source>
</evidence>
<dbReference type="PANTHER" id="PTHR35910:SF6">
    <property type="entry name" value="2EXR DOMAIN-CONTAINING PROTEIN"/>
    <property type="match status" value="1"/>
</dbReference>